<dbReference type="AlphaFoldDB" id="A0A9N9SA25"/>
<accession>A0A9N9SA25</accession>
<evidence type="ECO:0000313" key="3">
    <source>
        <dbReference type="Proteomes" id="UP001153620"/>
    </source>
</evidence>
<dbReference type="Proteomes" id="UP001153620">
    <property type="component" value="Chromosome 4"/>
</dbReference>
<keyword evidence="3" id="KW-1185">Reference proteome</keyword>
<reference evidence="2" key="2">
    <citation type="submission" date="2022-10" db="EMBL/GenBank/DDBJ databases">
        <authorList>
            <consortium name="ENA_rothamsted_submissions"/>
            <consortium name="culmorum"/>
            <person name="King R."/>
        </authorList>
    </citation>
    <scope>NUCLEOTIDE SEQUENCE</scope>
</reference>
<keyword evidence="1" id="KW-0812">Transmembrane</keyword>
<dbReference type="OrthoDB" id="10644440at2759"/>
<keyword evidence="1" id="KW-1133">Transmembrane helix</keyword>
<evidence type="ECO:0000256" key="1">
    <source>
        <dbReference type="SAM" id="Phobius"/>
    </source>
</evidence>
<dbReference type="EMBL" id="OU895880">
    <property type="protein sequence ID" value="CAG9812247.1"/>
    <property type="molecule type" value="Genomic_DNA"/>
</dbReference>
<proteinExistence type="predicted"/>
<evidence type="ECO:0000313" key="2">
    <source>
        <dbReference type="EMBL" id="CAG9812247.1"/>
    </source>
</evidence>
<keyword evidence="1" id="KW-0472">Membrane</keyword>
<feature type="transmembrane region" description="Helical" evidence="1">
    <location>
        <begin position="21"/>
        <end position="41"/>
    </location>
</feature>
<protein>
    <submittedName>
        <fullName evidence="2">Uncharacterized protein</fullName>
    </submittedName>
</protein>
<sequence length="237" mass="27589">MKVEVIYELNKESKARKMSPTAVIFMMVVMLIVAAGVYVAVDAARPQSIEAARAEEFRQVLRRFYFNKKGIEIPMKFVSGTEVVKETVFYASIFVKFPIDLIDNKIFVGRIIGLISFEIEDAFDRSSNGNKTVKVEFNQPARKAFEDILEVVYLVEFSEGNSNFTDFVLPIMNQFDRSAEFYYDLLNQFKQFGNFTENIYEDNEKYEIVDESKEEEYEEQEQLQINPKVSLIEMLKN</sequence>
<gene>
    <name evidence="2" type="ORF">CHIRRI_LOCUS15052</name>
</gene>
<name>A0A9N9SA25_9DIPT</name>
<organism evidence="2 3">
    <name type="scientific">Chironomus riparius</name>
    <dbReference type="NCBI Taxonomy" id="315576"/>
    <lineage>
        <taxon>Eukaryota</taxon>
        <taxon>Metazoa</taxon>
        <taxon>Ecdysozoa</taxon>
        <taxon>Arthropoda</taxon>
        <taxon>Hexapoda</taxon>
        <taxon>Insecta</taxon>
        <taxon>Pterygota</taxon>
        <taxon>Neoptera</taxon>
        <taxon>Endopterygota</taxon>
        <taxon>Diptera</taxon>
        <taxon>Nematocera</taxon>
        <taxon>Chironomoidea</taxon>
        <taxon>Chironomidae</taxon>
        <taxon>Chironominae</taxon>
        <taxon>Chironomus</taxon>
    </lineage>
</organism>
<reference evidence="2" key="1">
    <citation type="submission" date="2022-01" db="EMBL/GenBank/DDBJ databases">
        <authorList>
            <person name="King R."/>
        </authorList>
    </citation>
    <scope>NUCLEOTIDE SEQUENCE</scope>
</reference>